<dbReference type="GO" id="GO:0005737">
    <property type="term" value="C:cytoplasm"/>
    <property type="evidence" value="ECO:0007669"/>
    <property type="project" value="TreeGrafter"/>
</dbReference>
<dbReference type="Proteomes" id="UP001187682">
    <property type="component" value="Unassembled WGS sequence"/>
</dbReference>
<dbReference type="InterPro" id="IPR057566">
    <property type="entry name" value="TPR_TTI1_N"/>
</dbReference>
<keyword evidence="5" id="KW-1185">Reference proteome</keyword>
<dbReference type="InterPro" id="IPR049362">
    <property type="entry name" value="TTI1_rpt"/>
</dbReference>
<evidence type="ECO:0000313" key="4">
    <source>
        <dbReference type="EMBL" id="SPO02790.1"/>
    </source>
</evidence>
<accession>A0AAE8SVH5</accession>
<feature type="compositionally biased region" description="Acidic residues" evidence="1">
    <location>
        <begin position="804"/>
        <end position="815"/>
    </location>
</feature>
<dbReference type="InterPro" id="IPR052587">
    <property type="entry name" value="TELO2-interacting_protein_1"/>
</dbReference>
<reference evidence="4" key="1">
    <citation type="submission" date="2018-03" db="EMBL/GenBank/DDBJ databases">
        <authorList>
            <person name="Guldener U."/>
        </authorList>
    </citation>
    <scope>NUCLEOTIDE SEQUENCE</scope>
</reference>
<protein>
    <submittedName>
        <fullName evidence="4">Uncharacterized protein</fullName>
    </submittedName>
</protein>
<feature type="compositionally biased region" description="Acidic residues" evidence="1">
    <location>
        <begin position="823"/>
        <end position="836"/>
    </location>
</feature>
<proteinExistence type="predicted"/>
<dbReference type="InterPro" id="IPR016024">
    <property type="entry name" value="ARM-type_fold"/>
</dbReference>
<dbReference type="InterPro" id="IPR016441">
    <property type="entry name" value="Tti1"/>
</dbReference>
<feature type="region of interest" description="Disordered" evidence="1">
    <location>
        <begin position="737"/>
        <end position="841"/>
    </location>
</feature>
<dbReference type="InterPro" id="IPR057567">
    <property type="entry name" value="TPR_TTI1_C"/>
</dbReference>
<dbReference type="InterPro" id="IPR011989">
    <property type="entry name" value="ARM-like"/>
</dbReference>
<dbReference type="EMBL" id="ONZQ02000007">
    <property type="protein sequence ID" value="SPO02790.1"/>
    <property type="molecule type" value="Genomic_DNA"/>
</dbReference>
<dbReference type="Pfam" id="PF24181">
    <property type="entry name" value="TPR_TTI1_C"/>
    <property type="match status" value="1"/>
</dbReference>
<dbReference type="Gene3D" id="1.25.10.10">
    <property type="entry name" value="Leucine-rich Repeat Variant"/>
    <property type="match status" value="3"/>
</dbReference>
<dbReference type="Pfam" id="PF21547">
    <property type="entry name" value="TTI1"/>
    <property type="match status" value="1"/>
</dbReference>
<evidence type="ECO:0000256" key="1">
    <source>
        <dbReference type="SAM" id="MobiDB-lite"/>
    </source>
</evidence>
<organism evidence="4 5">
    <name type="scientific">Cephalotrichum gorgonifer</name>
    <dbReference type="NCBI Taxonomy" id="2041049"/>
    <lineage>
        <taxon>Eukaryota</taxon>
        <taxon>Fungi</taxon>
        <taxon>Dikarya</taxon>
        <taxon>Ascomycota</taxon>
        <taxon>Pezizomycotina</taxon>
        <taxon>Sordariomycetes</taxon>
        <taxon>Hypocreomycetidae</taxon>
        <taxon>Microascales</taxon>
        <taxon>Microascaceae</taxon>
        <taxon>Cephalotrichum</taxon>
    </lineage>
</organism>
<comment type="caution">
    <text evidence="4">The sequence shown here is derived from an EMBL/GenBank/DDBJ whole genome shotgun (WGS) entry which is preliminary data.</text>
</comment>
<dbReference type="AlphaFoldDB" id="A0AAE8SVH5"/>
<feature type="compositionally biased region" description="Basic and acidic residues" evidence="1">
    <location>
        <begin position="756"/>
        <end position="779"/>
    </location>
</feature>
<gene>
    <name evidence="4" type="ORF">DNG_05465</name>
</gene>
<evidence type="ECO:0000259" key="2">
    <source>
        <dbReference type="Pfam" id="PF24173"/>
    </source>
</evidence>
<dbReference type="PIRSF" id="PIRSF005250">
    <property type="entry name" value="UCP005250"/>
    <property type="match status" value="1"/>
</dbReference>
<evidence type="ECO:0000259" key="3">
    <source>
        <dbReference type="Pfam" id="PF24181"/>
    </source>
</evidence>
<dbReference type="SUPFAM" id="SSF48371">
    <property type="entry name" value="ARM repeat"/>
    <property type="match status" value="1"/>
</dbReference>
<name>A0AAE8SVH5_9PEZI</name>
<feature type="domain" description="TTI1 C-terminal TPR" evidence="3">
    <location>
        <begin position="802"/>
        <end position="943"/>
    </location>
</feature>
<dbReference type="PANTHER" id="PTHR18460">
    <property type="entry name" value="TEL2 INTERACTING PROTEIN 1 TTI1 FAMILY MEMBER"/>
    <property type="match status" value="1"/>
</dbReference>
<sequence length="1093" mass="120075">MATSNPNAPRSELFQKLKPCCVPISRLVIEPPDGAPAFRKLSDLLDELLAILGSREAVALDGKLADYIFFPLSYIFRSQDKYPPPILERSIRCLTIIIERGWGAGGIAPLVQQLLLLFSFIIGGVPTSPSKQETSEETTLEALKALVTLFKVSASSPEAVSALIAPAAIPHLGHAVTVVLDATIGAASAEIQLEALEVLEHIFKAVNDHEAQASFLPGTVSTLTKLVSTPAKQKTRVLVSAISKLQFILTRVLSDVRVGVIIAKAEKSKEKGPNDKVLTPDWLKATAGQVRIALGTVLKLRDNDAGAVREALEGLCITLLDECNSSLSNCADVLVQTAIVLLSGERRTSIRDTSLEDLARIYPELSGHIKSAAYDWATSLARIMQSTDETAKKRAISRLINALSLISSLDIRSDTLDEHLTASLRDAVSQLITSHQTAPKVQDEVTMDEVVTETSLITRSSQASVYKPILMEHESQRQTREYMLELVQGAGSSAQRSRMAGSLLEYAKQPTGPSHLASYWLSFKLLQSTLTKSDELDQYLEFSSSYSALSPIDDPEELFRDLYSFSVFTLDPNSELTDINWRFEAVALEVIGFAAARAGVAFRPELIDVLFPICTLLGADHPQLRHHAMVTLNNLAMHCGYGTVSELIIGNADYMVNSVSLLLNSLSISPAATKVLRMMIRLSGPRIVPYLDDVVASVFAALDSYHGYPVFVDALFSALKEVVEQGVKSSNLLLKGDESSVDHRKRPAPKVTIGDVIKEIKERENRKRKRDEEDRRLDEEVASGHPRAPWKAPRKDQPSRITELDDEDEAQDEGMADAPEAPEAPEDEPPQEDDDEMKPKKTPTYTLLNKIANLTQHYLTSPTPTLRKKLLDLLSTVSPALATDPDSFLPLVNDVWPVVVTRLYDAEPFVSIAACETLAALCSCAGDFLGTRFKTEWWDRMGRWCRNVKREAEKVKGRRDVVPALGSAGIVIPIRGRENPAPPRSEVVVAATSSGGLGKFAQAAKVWEAVVDLLVAVVSHVRVEDEMFDEILGILGDLITVRRDVREALEVVNADAVWLELYERGEVEWTPAPVMGRVWSLSSWRREEGQLQG</sequence>
<evidence type="ECO:0000313" key="5">
    <source>
        <dbReference type="Proteomes" id="UP001187682"/>
    </source>
</evidence>
<dbReference type="Pfam" id="PF24173">
    <property type="entry name" value="TPR_TTI1_N"/>
    <property type="match status" value="1"/>
</dbReference>
<feature type="domain" description="TTI1 N-terminal TPR" evidence="2">
    <location>
        <begin position="14"/>
        <end position="343"/>
    </location>
</feature>
<dbReference type="PANTHER" id="PTHR18460:SF3">
    <property type="entry name" value="TELO2-INTERACTING PROTEIN 1 HOMOLOG"/>
    <property type="match status" value="1"/>
</dbReference>